<gene>
    <name evidence="7" type="ORF">GCM10009118_28820</name>
</gene>
<name>A0ABN1MU37_9FLAO</name>
<reference evidence="7 8" key="1">
    <citation type="journal article" date="2019" name="Int. J. Syst. Evol. Microbiol.">
        <title>The Global Catalogue of Microorganisms (GCM) 10K type strain sequencing project: providing services to taxonomists for standard genome sequencing and annotation.</title>
        <authorList>
            <consortium name="The Broad Institute Genomics Platform"/>
            <consortium name="The Broad Institute Genome Sequencing Center for Infectious Disease"/>
            <person name="Wu L."/>
            <person name="Ma J."/>
        </authorList>
    </citation>
    <scope>NUCLEOTIDE SEQUENCE [LARGE SCALE GENOMIC DNA]</scope>
    <source>
        <strain evidence="7 8">JCM 16083</strain>
    </source>
</reference>
<keyword evidence="5" id="KW-0175">Coiled coil</keyword>
<dbReference type="Proteomes" id="UP001501126">
    <property type="component" value="Unassembled WGS sequence"/>
</dbReference>
<dbReference type="InterPro" id="IPR050739">
    <property type="entry name" value="MFP"/>
</dbReference>
<dbReference type="RefSeq" id="WP_343789380.1">
    <property type="nucleotide sequence ID" value="NZ_BAAAFH010000022.1"/>
</dbReference>
<evidence type="ECO:0000256" key="6">
    <source>
        <dbReference type="SAM" id="Phobius"/>
    </source>
</evidence>
<proteinExistence type="predicted"/>
<comment type="caution">
    <text evidence="7">The sequence shown here is derived from an EMBL/GenBank/DDBJ whole genome shotgun (WGS) entry which is preliminary data.</text>
</comment>
<evidence type="ECO:0000256" key="2">
    <source>
        <dbReference type="ARBA" id="ARBA00022692"/>
    </source>
</evidence>
<keyword evidence="2 6" id="KW-0812">Transmembrane</keyword>
<feature type="transmembrane region" description="Helical" evidence="6">
    <location>
        <begin position="32"/>
        <end position="51"/>
    </location>
</feature>
<accession>A0ABN1MU37</accession>
<comment type="subcellular location">
    <subcellularLocation>
        <location evidence="1">Membrane</location>
        <topology evidence="1">Single-pass membrane protein</topology>
    </subcellularLocation>
</comment>
<dbReference type="EMBL" id="BAAAFH010000022">
    <property type="protein sequence ID" value="GAA0876472.1"/>
    <property type="molecule type" value="Genomic_DNA"/>
</dbReference>
<evidence type="ECO:0000313" key="7">
    <source>
        <dbReference type="EMBL" id="GAA0876472.1"/>
    </source>
</evidence>
<sequence>MPQENHHKQEVEIRSDEVQEIMSHVPNWMIRWGISLILGVIVLFLFLAWLIKYPDVITGTATLTTSTPPVKLVVKSSGELEKIFITDNQVIDREQTIASIQSTLSDKAHLFLSERITEIKEAYELNKLEELDLTEQEYVFGELQANYSALRTALQQYYSLLKENNVLFTIENTKKQIENQSALLDLVTKQAVRQKRLLANAQEKFTSDKTLYEKGVISQIDFFDREKSYESTINAVQELEKSKIQIAITLTELEKQLNELTFNFGKEKRNLLFEIKSQISILESLLATWQRNYQITSPVKGRLTYLESLSENQFVEQGKEIFAVIPDNQNYIACLKIPKAGFGKVKSGQKVILKLDNFPHHEYGQLEGEVQTVSLIANEDNYLVKVVLKGGLQTSYHKTISYTPEMSGTAEIITEDLRITDRIFNQLRDLFQ</sequence>
<feature type="coiled-coil region" evidence="5">
    <location>
        <begin position="170"/>
        <end position="204"/>
    </location>
</feature>
<protein>
    <submittedName>
        <fullName evidence="7">HlyD family efflux transporter periplasmic adaptor subunit</fullName>
    </submittedName>
</protein>
<evidence type="ECO:0000256" key="5">
    <source>
        <dbReference type="SAM" id="Coils"/>
    </source>
</evidence>
<evidence type="ECO:0000256" key="1">
    <source>
        <dbReference type="ARBA" id="ARBA00004167"/>
    </source>
</evidence>
<evidence type="ECO:0000256" key="3">
    <source>
        <dbReference type="ARBA" id="ARBA00022989"/>
    </source>
</evidence>
<evidence type="ECO:0000313" key="8">
    <source>
        <dbReference type="Proteomes" id="UP001501126"/>
    </source>
</evidence>
<organism evidence="7 8">
    <name type="scientific">Wandonia haliotis</name>
    <dbReference type="NCBI Taxonomy" id="574963"/>
    <lineage>
        <taxon>Bacteria</taxon>
        <taxon>Pseudomonadati</taxon>
        <taxon>Bacteroidota</taxon>
        <taxon>Flavobacteriia</taxon>
        <taxon>Flavobacteriales</taxon>
        <taxon>Crocinitomicaceae</taxon>
        <taxon>Wandonia</taxon>
    </lineage>
</organism>
<keyword evidence="4 6" id="KW-0472">Membrane</keyword>
<dbReference type="PANTHER" id="PTHR30386:SF26">
    <property type="entry name" value="TRANSPORT PROTEIN COMB"/>
    <property type="match status" value="1"/>
</dbReference>
<dbReference type="PRINTS" id="PR01490">
    <property type="entry name" value="RTXTOXIND"/>
</dbReference>
<keyword evidence="8" id="KW-1185">Reference proteome</keyword>
<feature type="coiled-coil region" evidence="5">
    <location>
        <begin position="236"/>
        <end position="270"/>
    </location>
</feature>
<dbReference type="Gene3D" id="2.40.30.170">
    <property type="match status" value="1"/>
</dbReference>
<dbReference type="PANTHER" id="PTHR30386">
    <property type="entry name" value="MEMBRANE FUSION SUBUNIT OF EMRAB-TOLC MULTIDRUG EFFLUX PUMP"/>
    <property type="match status" value="1"/>
</dbReference>
<keyword evidence="3 6" id="KW-1133">Transmembrane helix</keyword>
<evidence type="ECO:0000256" key="4">
    <source>
        <dbReference type="ARBA" id="ARBA00023136"/>
    </source>
</evidence>